<reference evidence="3 4" key="1">
    <citation type="submission" date="2018-12" db="EMBL/GenBank/DDBJ databases">
        <title>Draft genome sequence of Xylaria grammica IHI A82.</title>
        <authorList>
            <person name="Buettner E."/>
            <person name="Kellner H."/>
        </authorList>
    </citation>
    <scope>NUCLEOTIDE SEQUENCE [LARGE SCALE GENOMIC DNA]</scope>
    <source>
        <strain evidence="3 4">IHI A82</strain>
    </source>
</reference>
<sequence length="440" mass="46108">MPSASRLWTLIGFLGIGVKSANGGALHHDPHHNTSSHSTTISVTWFTTHETYPTSSVTTLSPSTGVSTSTIQYPTINPNLTITVSVPETVTVSVPETITASVSETVTLSVPETITHNSTIYYPTVVPTTSVTTVTIGTSETITRNSTIQYPTIVPTTILTTITVPTTVVTPSVSYSTYIPPITTSENEECPTTCSVVASTVRLFFWPTSNDYTYPSTYVSTGLDYTFTSPSVYLVISTLYGTNSVGRAGPSGTNQVFPLDLDQVSTVIPGEQITQQLTLNDLRTDCPQSEDPEVIATTIPDGHCDFSLLAPQPVKQWALPCNACGRLGLFDPPYAIPPLDGGITGTATTTSVDTTTFVSTTSASSGPTTTIITATSTATATTATSQSTETEATSSTGDPTTFSSSPTTGPTTIPTGSASRVTSICGAAWLLVTCLVIFCL</sequence>
<evidence type="ECO:0000256" key="2">
    <source>
        <dbReference type="SAM" id="SignalP"/>
    </source>
</evidence>
<feature type="chain" id="PRO_5019310535" evidence="2">
    <location>
        <begin position="24"/>
        <end position="440"/>
    </location>
</feature>
<dbReference type="AlphaFoldDB" id="A0A439D6P3"/>
<evidence type="ECO:0000256" key="1">
    <source>
        <dbReference type="SAM" id="MobiDB-lite"/>
    </source>
</evidence>
<accession>A0A439D6P3</accession>
<proteinExistence type="predicted"/>
<evidence type="ECO:0000313" key="4">
    <source>
        <dbReference type="Proteomes" id="UP000286045"/>
    </source>
</evidence>
<keyword evidence="2" id="KW-0732">Signal</keyword>
<feature type="signal peptide" evidence="2">
    <location>
        <begin position="1"/>
        <end position="23"/>
    </location>
</feature>
<feature type="region of interest" description="Disordered" evidence="1">
    <location>
        <begin position="377"/>
        <end position="416"/>
    </location>
</feature>
<dbReference type="STRING" id="363999.A0A439D6P3"/>
<name>A0A439D6P3_9PEZI</name>
<gene>
    <name evidence="3" type="ORF">EKO27_g5030</name>
</gene>
<protein>
    <submittedName>
        <fullName evidence="3">Uncharacterized protein</fullName>
    </submittedName>
</protein>
<dbReference type="EMBL" id="RYZI01000128">
    <property type="protein sequence ID" value="RWA10066.1"/>
    <property type="molecule type" value="Genomic_DNA"/>
</dbReference>
<organism evidence="3 4">
    <name type="scientific">Xylaria grammica</name>
    <dbReference type="NCBI Taxonomy" id="363999"/>
    <lineage>
        <taxon>Eukaryota</taxon>
        <taxon>Fungi</taxon>
        <taxon>Dikarya</taxon>
        <taxon>Ascomycota</taxon>
        <taxon>Pezizomycotina</taxon>
        <taxon>Sordariomycetes</taxon>
        <taxon>Xylariomycetidae</taxon>
        <taxon>Xylariales</taxon>
        <taxon>Xylariaceae</taxon>
        <taxon>Xylaria</taxon>
    </lineage>
</organism>
<comment type="caution">
    <text evidence="3">The sequence shown here is derived from an EMBL/GenBank/DDBJ whole genome shotgun (WGS) entry which is preliminary data.</text>
</comment>
<dbReference type="Proteomes" id="UP000286045">
    <property type="component" value="Unassembled WGS sequence"/>
</dbReference>
<keyword evidence="4" id="KW-1185">Reference proteome</keyword>
<evidence type="ECO:0000313" key="3">
    <source>
        <dbReference type="EMBL" id="RWA10066.1"/>
    </source>
</evidence>